<protein>
    <submittedName>
        <fullName evidence="5">Multiple sugar transport system ATP-binding protein</fullName>
    </submittedName>
</protein>
<evidence type="ECO:0000256" key="3">
    <source>
        <dbReference type="ARBA" id="ARBA00022840"/>
    </source>
</evidence>
<dbReference type="GO" id="GO:0140359">
    <property type="term" value="F:ABC-type transporter activity"/>
    <property type="evidence" value="ECO:0007669"/>
    <property type="project" value="UniProtKB-ARBA"/>
</dbReference>
<evidence type="ECO:0000313" key="6">
    <source>
        <dbReference type="Proteomes" id="UP000622552"/>
    </source>
</evidence>
<organism evidence="5 6">
    <name type="scientific">Longispora fulva</name>
    <dbReference type="NCBI Taxonomy" id="619741"/>
    <lineage>
        <taxon>Bacteria</taxon>
        <taxon>Bacillati</taxon>
        <taxon>Actinomycetota</taxon>
        <taxon>Actinomycetes</taxon>
        <taxon>Micromonosporales</taxon>
        <taxon>Micromonosporaceae</taxon>
        <taxon>Longispora</taxon>
    </lineage>
</organism>
<dbReference type="EMBL" id="JADOUF010000001">
    <property type="protein sequence ID" value="MBG6139071.1"/>
    <property type="molecule type" value="Genomic_DNA"/>
</dbReference>
<sequence length="411" mass="44607">MSTVGLQKITKAFPDGTVAVDNVSLDVRDGEVMVLLGPSGCGKSTLLRIIAGLEDPTTGQLLLDGEPALDIPPRDRHVAMVFQDYALYPQLTVAGNIAFPLRLAGVSVEEQSERVADVAAALGIGELLNRKPSQLSGGQRQRVAMGRAIVRRPRLFLMDEPLSSLDSGLRAELRAEISSMVRDLGATTVYVTHDQAEALTVADRIAIMRRGVLQDVGTPAEVYGRPATMYVAALLGTPKINLLEAVVHVYDGSRVALRIGEQELNVPWDDLRARALAHYHGERIVVGLRAEALVAGGHELRGRVRYVEHHGHESLAYLDIGAFAVVIDDPTGPVTAPKLDRGFLARFRKRPDVQTVATTPEGRHTRRRAELAVRLGAAPDLQPGAPMGIGVHMDRVHFFDWAGARIDVGWR</sequence>
<dbReference type="SMART" id="SM00382">
    <property type="entry name" value="AAA"/>
    <property type="match status" value="1"/>
</dbReference>
<dbReference type="FunFam" id="3.40.50.300:FF:000042">
    <property type="entry name" value="Maltose/maltodextrin ABC transporter, ATP-binding protein"/>
    <property type="match status" value="1"/>
</dbReference>
<dbReference type="PROSITE" id="PS00211">
    <property type="entry name" value="ABC_TRANSPORTER_1"/>
    <property type="match status" value="1"/>
</dbReference>
<evidence type="ECO:0000313" key="5">
    <source>
        <dbReference type="EMBL" id="MBG6139071.1"/>
    </source>
</evidence>
<dbReference type="PANTHER" id="PTHR43875:SF1">
    <property type="entry name" value="OSMOPROTECTIVE COMPOUNDS UPTAKE ATP-BINDING PROTEIN GGTA"/>
    <property type="match status" value="1"/>
</dbReference>
<dbReference type="SUPFAM" id="SSF50331">
    <property type="entry name" value="MOP-like"/>
    <property type="match status" value="1"/>
</dbReference>
<comment type="caution">
    <text evidence="5">The sequence shown here is derived from an EMBL/GenBank/DDBJ whole genome shotgun (WGS) entry which is preliminary data.</text>
</comment>
<dbReference type="SUPFAM" id="SSF52540">
    <property type="entry name" value="P-loop containing nucleoside triphosphate hydrolases"/>
    <property type="match status" value="1"/>
</dbReference>
<keyword evidence="3 5" id="KW-0067">ATP-binding</keyword>
<feature type="domain" description="ABC transporter" evidence="4">
    <location>
        <begin position="4"/>
        <end position="235"/>
    </location>
</feature>
<dbReference type="InterPro" id="IPR047641">
    <property type="entry name" value="ABC_transpr_MalK/UgpC-like"/>
</dbReference>
<dbReference type="GO" id="GO:0016887">
    <property type="term" value="F:ATP hydrolysis activity"/>
    <property type="evidence" value="ECO:0007669"/>
    <property type="project" value="InterPro"/>
</dbReference>
<reference evidence="5" key="1">
    <citation type="submission" date="2020-11" db="EMBL/GenBank/DDBJ databases">
        <title>Sequencing the genomes of 1000 actinobacteria strains.</title>
        <authorList>
            <person name="Klenk H.-P."/>
        </authorList>
    </citation>
    <scope>NUCLEOTIDE SEQUENCE</scope>
    <source>
        <strain evidence="5">DSM 45356</strain>
    </source>
</reference>
<dbReference type="AlphaFoldDB" id="A0A8J7KME8"/>
<dbReference type="GO" id="GO:0005524">
    <property type="term" value="F:ATP binding"/>
    <property type="evidence" value="ECO:0007669"/>
    <property type="project" value="UniProtKB-KW"/>
</dbReference>
<evidence type="ECO:0000256" key="1">
    <source>
        <dbReference type="ARBA" id="ARBA00022448"/>
    </source>
</evidence>
<dbReference type="Gene3D" id="3.40.50.300">
    <property type="entry name" value="P-loop containing nucleotide triphosphate hydrolases"/>
    <property type="match status" value="1"/>
</dbReference>
<dbReference type="Gene3D" id="2.40.50.100">
    <property type="match status" value="1"/>
</dbReference>
<dbReference type="GO" id="GO:0055052">
    <property type="term" value="C:ATP-binding cassette (ABC) transporter complex, substrate-binding subunit-containing"/>
    <property type="evidence" value="ECO:0007669"/>
    <property type="project" value="TreeGrafter"/>
</dbReference>
<dbReference type="Gene3D" id="2.40.50.140">
    <property type="entry name" value="Nucleic acid-binding proteins"/>
    <property type="match status" value="1"/>
</dbReference>
<evidence type="ECO:0000259" key="4">
    <source>
        <dbReference type="PROSITE" id="PS50893"/>
    </source>
</evidence>
<dbReference type="RefSeq" id="WP_197005764.1">
    <property type="nucleotide sequence ID" value="NZ_BONS01000011.1"/>
</dbReference>
<dbReference type="InterPro" id="IPR003439">
    <property type="entry name" value="ABC_transporter-like_ATP-bd"/>
</dbReference>
<keyword evidence="6" id="KW-1185">Reference proteome</keyword>
<keyword evidence="1" id="KW-0813">Transport</keyword>
<dbReference type="PANTHER" id="PTHR43875">
    <property type="entry name" value="MALTODEXTRIN IMPORT ATP-BINDING PROTEIN MSMX"/>
    <property type="match status" value="1"/>
</dbReference>
<evidence type="ECO:0000256" key="2">
    <source>
        <dbReference type="ARBA" id="ARBA00022741"/>
    </source>
</evidence>
<dbReference type="Pfam" id="PF00005">
    <property type="entry name" value="ABC_tran"/>
    <property type="match status" value="1"/>
</dbReference>
<proteinExistence type="predicted"/>
<accession>A0A8J7KME8</accession>
<keyword evidence="5" id="KW-0762">Sugar transport</keyword>
<dbReference type="InterPro" id="IPR027417">
    <property type="entry name" value="P-loop_NTPase"/>
</dbReference>
<name>A0A8J7KME8_9ACTN</name>
<keyword evidence="2" id="KW-0547">Nucleotide-binding</keyword>
<gene>
    <name evidence="5" type="ORF">IW245_005265</name>
</gene>
<dbReference type="InterPro" id="IPR017871">
    <property type="entry name" value="ABC_transporter-like_CS"/>
</dbReference>
<dbReference type="InterPro" id="IPR008995">
    <property type="entry name" value="Mo/tungstate-bd_C_term_dom"/>
</dbReference>
<dbReference type="InterPro" id="IPR003593">
    <property type="entry name" value="AAA+_ATPase"/>
</dbReference>
<dbReference type="InterPro" id="IPR012340">
    <property type="entry name" value="NA-bd_OB-fold"/>
</dbReference>
<dbReference type="PROSITE" id="PS50893">
    <property type="entry name" value="ABC_TRANSPORTER_2"/>
    <property type="match status" value="1"/>
</dbReference>
<dbReference type="Proteomes" id="UP000622552">
    <property type="component" value="Unassembled WGS sequence"/>
</dbReference>